<accession>A0A8B9F2L3</accession>
<sequence>MKSERAAVASAASALSPPIPQGENEPLELPAIAATNPFGNPLEHRLAAPRPRKLVKTKKSAFHNPPQDKRKDEKRNKDVIGAISSNAEREQASQQGVDCCQSREPVYSSLSSFESCLETSVATTPGGETPREPGWVRVGAATGLWNPGVVTEAAGGSCTMGEPIFGSEPAGLAFCADRKSCFVGILTFVYCVLSIGSRVEHGVFDFGHGLNWVGCTDDLSILQRLQKLSDFGSVCLGIFFGQCKGCITKVALKDCNLVEEFKAVTYENCRKNSESMKQKGNEEFSQGNFFCPANHLLYGNRALCLILTQQYKRALADGKRAVVLKPNWPKGHYHFCKVLLSLGERFASEFH</sequence>
<reference evidence="2" key="1">
    <citation type="submission" date="2025-08" db="UniProtKB">
        <authorList>
            <consortium name="Ensembl"/>
        </authorList>
    </citation>
    <scope>IDENTIFICATION</scope>
</reference>
<organism evidence="2 3">
    <name type="scientific">Amazona collaria</name>
    <name type="common">yellow-billed parrot</name>
    <dbReference type="NCBI Taxonomy" id="241587"/>
    <lineage>
        <taxon>Eukaryota</taxon>
        <taxon>Metazoa</taxon>
        <taxon>Chordata</taxon>
        <taxon>Craniata</taxon>
        <taxon>Vertebrata</taxon>
        <taxon>Euteleostomi</taxon>
        <taxon>Archelosauria</taxon>
        <taxon>Archosauria</taxon>
        <taxon>Dinosauria</taxon>
        <taxon>Saurischia</taxon>
        <taxon>Theropoda</taxon>
        <taxon>Coelurosauria</taxon>
        <taxon>Aves</taxon>
        <taxon>Neognathae</taxon>
        <taxon>Neoaves</taxon>
        <taxon>Telluraves</taxon>
        <taxon>Australaves</taxon>
        <taxon>Psittaciformes</taxon>
        <taxon>Psittacidae</taxon>
        <taxon>Amazona</taxon>
    </lineage>
</organism>
<dbReference type="PANTHER" id="PTHR17550:SF4">
    <property type="entry name" value="E3 UBIQUITIN-PROTEIN LIGASE TTC3"/>
    <property type="match status" value="1"/>
</dbReference>
<feature type="region of interest" description="Disordered" evidence="1">
    <location>
        <begin position="1"/>
        <end position="76"/>
    </location>
</feature>
<name>A0A8B9F2L3_9PSIT</name>
<feature type="compositionally biased region" description="Basic residues" evidence="1">
    <location>
        <begin position="50"/>
        <end position="61"/>
    </location>
</feature>
<protein>
    <submittedName>
        <fullName evidence="2">Uncharacterized protein</fullName>
    </submittedName>
</protein>
<dbReference type="SUPFAM" id="SSF48452">
    <property type="entry name" value="TPR-like"/>
    <property type="match status" value="1"/>
</dbReference>
<feature type="compositionally biased region" description="Basic and acidic residues" evidence="1">
    <location>
        <begin position="66"/>
        <end position="76"/>
    </location>
</feature>
<dbReference type="Proteomes" id="UP000694522">
    <property type="component" value="Unplaced"/>
</dbReference>
<feature type="compositionally biased region" description="Low complexity" evidence="1">
    <location>
        <begin position="1"/>
        <end position="16"/>
    </location>
</feature>
<dbReference type="Ensembl" id="ENSACOT00000002849.1">
    <property type="protein sequence ID" value="ENSACOP00000002761.1"/>
    <property type="gene ID" value="ENSACOG00000001916.1"/>
</dbReference>
<evidence type="ECO:0000313" key="2">
    <source>
        <dbReference type="Ensembl" id="ENSACOP00000002761.1"/>
    </source>
</evidence>
<dbReference type="AlphaFoldDB" id="A0A8B9F2L3"/>
<dbReference type="Gene3D" id="1.25.40.10">
    <property type="entry name" value="Tetratricopeptide repeat domain"/>
    <property type="match status" value="1"/>
</dbReference>
<evidence type="ECO:0000256" key="1">
    <source>
        <dbReference type="SAM" id="MobiDB-lite"/>
    </source>
</evidence>
<evidence type="ECO:0000313" key="3">
    <source>
        <dbReference type="Proteomes" id="UP000694522"/>
    </source>
</evidence>
<reference evidence="2" key="2">
    <citation type="submission" date="2025-09" db="UniProtKB">
        <authorList>
            <consortium name="Ensembl"/>
        </authorList>
    </citation>
    <scope>IDENTIFICATION</scope>
</reference>
<dbReference type="InterPro" id="IPR011990">
    <property type="entry name" value="TPR-like_helical_dom_sf"/>
</dbReference>
<keyword evidence="3" id="KW-1185">Reference proteome</keyword>
<dbReference type="PANTHER" id="PTHR17550">
    <property type="entry name" value="E3 UBIQUITIN-PROTEIN LIGASE TTC3"/>
    <property type="match status" value="1"/>
</dbReference>
<proteinExistence type="predicted"/>